<dbReference type="Proteomes" id="UP000784286">
    <property type="component" value="Unassembled WGS sequence"/>
</dbReference>
<evidence type="ECO:0000256" key="1">
    <source>
        <dbReference type="SAM" id="SignalP"/>
    </source>
</evidence>
<dbReference type="AlphaFoldDB" id="A0A948TPN4"/>
<protein>
    <submittedName>
        <fullName evidence="4">PCMD domain-containing protein</fullName>
    </submittedName>
</protein>
<keyword evidence="1" id="KW-0732">Signal</keyword>
<evidence type="ECO:0000259" key="2">
    <source>
        <dbReference type="Pfam" id="PF13201"/>
    </source>
</evidence>
<dbReference type="InterPro" id="IPR024311">
    <property type="entry name" value="Lipocalin-like"/>
</dbReference>
<dbReference type="Gene3D" id="2.60.40.2340">
    <property type="match status" value="1"/>
</dbReference>
<evidence type="ECO:0000313" key="5">
    <source>
        <dbReference type="Proteomes" id="UP000784286"/>
    </source>
</evidence>
<dbReference type="InterPro" id="IPR038653">
    <property type="entry name" value="Put_CMD_sf"/>
</dbReference>
<proteinExistence type="predicted"/>
<dbReference type="InterPro" id="IPR025112">
    <property type="entry name" value="PCMD"/>
</dbReference>
<reference evidence="4" key="1">
    <citation type="journal article" date="2021" name="PeerJ">
        <title>Extensive microbial diversity within the chicken gut microbiome revealed by metagenomics and culture.</title>
        <authorList>
            <person name="Gilroy R."/>
            <person name="Ravi A."/>
            <person name="Getino M."/>
            <person name="Pursley I."/>
            <person name="Horton D.L."/>
            <person name="Alikhan N.F."/>
            <person name="Baker D."/>
            <person name="Gharbi K."/>
            <person name="Hall N."/>
            <person name="Watson M."/>
            <person name="Adriaenssens E.M."/>
            <person name="Foster-Nyarko E."/>
            <person name="Jarju S."/>
            <person name="Secka A."/>
            <person name="Antonio M."/>
            <person name="Oren A."/>
            <person name="Chaudhuri R.R."/>
            <person name="La Ragione R."/>
            <person name="Hildebrand F."/>
            <person name="Pallen M.J."/>
        </authorList>
    </citation>
    <scope>NUCLEOTIDE SEQUENCE</scope>
    <source>
        <strain evidence="4">8470</strain>
    </source>
</reference>
<organism evidence="4 5">
    <name type="scientific">Candidatus Phocaeicola excrementipullorum</name>
    <dbReference type="NCBI Taxonomy" id="2838731"/>
    <lineage>
        <taxon>Bacteria</taxon>
        <taxon>Pseudomonadati</taxon>
        <taxon>Bacteroidota</taxon>
        <taxon>Bacteroidia</taxon>
        <taxon>Bacteroidales</taxon>
        <taxon>Bacteroidaceae</taxon>
        <taxon>Phocaeicola</taxon>
    </lineage>
</organism>
<accession>A0A948TPN4</accession>
<evidence type="ECO:0000259" key="3">
    <source>
        <dbReference type="Pfam" id="PF13944"/>
    </source>
</evidence>
<comment type="caution">
    <text evidence="4">The sequence shown here is derived from an EMBL/GenBank/DDBJ whole genome shotgun (WGS) entry which is preliminary data.</text>
</comment>
<evidence type="ECO:0000313" key="4">
    <source>
        <dbReference type="EMBL" id="MBU3857224.1"/>
    </source>
</evidence>
<reference evidence="4" key="2">
    <citation type="submission" date="2021-04" db="EMBL/GenBank/DDBJ databases">
        <authorList>
            <person name="Gilroy R."/>
        </authorList>
    </citation>
    <scope>NUCLEOTIDE SEQUENCE</scope>
    <source>
        <strain evidence="4">8470</strain>
    </source>
</reference>
<feature type="chain" id="PRO_5036922730" evidence="1">
    <location>
        <begin position="21"/>
        <end position="532"/>
    </location>
</feature>
<dbReference type="Gene3D" id="2.40.128.350">
    <property type="match status" value="1"/>
</dbReference>
<feature type="domain" description="Lipocalin-like" evidence="3">
    <location>
        <begin position="53"/>
        <end position="169"/>
    </location>
</feature>
<dbReference type="Pfam" id="PF13944">
    <property type="entry name" value="Calycin_like"/>
    <property type="match status" value="1"/>
</dbReference>
<dbReference type="PROSITE" id="PS51257">
    <property type="entry name" value="PROKAR_LIPOPROTEIN"/>
    <property type="match status" value="1"/>
</dbReference>
<gene>
    <name evidence="4" type="ORF">H9928_11920</name>
</gene>
<name>A0A948TPN4_9BACT</name>
<feature type="domain" description="Putative carbohydrate metabolism" evidence="2">
    <location>
        <begin position="299"/>
        <end position="530"/>
    </location>
</feature>
<dbReference type="Pfam" id="PF13201">
    <property type="entry name" value="PCMD"/>
    <property type="match status" value="1"/>
</dbReference>
<dbReference type="EMBL" id="JAHLFJ010000108">
    <property type="protein sequence ID" value="MBU3857224.1"/>
    <property type="molecule type" value="Genomic_DNA"/>
</dbReference>
<sequence>MKKNVFYYFFAALFAVTMFASCSDDDGLNEDPNPGGGTGTGEDSVSVADNFVGEYKGTLDVSVGGASTPLMYQNITISKAGNDSIDLVISNFTFAGAIELGDVTLADCQLSSEDNTTYTFHREEEMTFSNPLVGTCPVTSDVTLFGDSVVVELAIVWNGGIDVNVVYKGVKLKGTEKTEAQITSFTFDSSVDANSVVISQPVINEDNTITFGVSEDADVTALVPTITVSDGATLSPAGGVATDFSDDITYTVVSEDGKTVAEYTVNVPSKLSSWKYSFDEWGTKNGTSTGLVDTQSASWDSPLPLDELASANEGVAALKTPFGGRYEGDYAMTKEENGYSGSAVKLQTLYTNNLLEFIPGSIPAITPASLYTGTFEFSMQTEAAKQLTMTKFGISYDKKPLTFKGVYKYAKGDNYIDGSQEPALENQEGEDRGLILAVLYEASADETLDGTNLKTASNRVLLAQVGGDAGVADTNGEWVNFEISFEPVGDAEYSSDKQYKLAIVCQSSVNGSEFKGAANSTLWVDELEVIGE</sequence>
<feature type="signal peptide" evidence="1">
    <location>
        <begin position="1"/>
        <end position="20"/>
    </location>
</feature>
<dbReference type="Gene3D" id="2.60.120.890">
    <property type="entry name" value="BT2081, beta-jelly-roll domain"/>
    <property type="match status" value="1"/>
</dbReference>